<dbReference type="GO" id="GO:0003955">
    <property type="term" value="F:NAD(P)H dehydrogenase (quinone) activity"/>
    <property type="evidence" value="ECO:0007669"/>
    <property type="project" value="TreeGrafter"/>
</dbReference>
<dbReference type="Pfam" id="PF02852">
    <property type="entry name" value="Pyr_redox_dim"/>
    <property type="match status" value="1"/>
</dbReference>
<dbReference type="PANTHER" id="PTHR43014">
    <property type="entry name" value="MERCURIC REDUCTASE"/>
    <property type="match status" value="1"/>
</dbReference>
<dbReference type="STRING" id="1408163.A0A0F4YMM0"/>
<accession>A0A0F4YMM0</accession>
<evidence type="ECO:0000313" key="5">
    <source>
        <dbReference type="EMBL" id="KKA19532.1"/>
    </source>
</evidence>
<keyword evidence="2" id="KW-0274">FAD</keyword>
<dbReference type="GO" id="GO:0004148">
    <property type="term" value="F:dihydrolipoyl dehydrogenase (NADH) activity"/>
    <property type="evidence" value="ECO:0007669"/>
    <property type="project" value="UniProtKB-EC"/>
</dbReference>
<protein>
    <submittedName>
        <fullName evidence="5">Dihydrolipoamide dehydrogenase</fullName>
        <ecNumber evidence="5">1.8.1.4</ecNumber>
    </submittedName>
</protein>
<dbReference type="EMBL" id="LASV01000339">
    <property type="protein sequence ID" value="KKA19532.1"/>
    <property type="molecule type" value="Genomic_DNA"/>
</dbReference>
<dbReference type="GO" id="GO:0050660">
    <property type="term" value="F:flavin adenine dinucleotide binding"/>
    <property type="evidence" value="ECO:0007669"/>
    <property type="project" value="TreeGrafter"/>
</dbReference>
<dbReference type="AlphaFoldDB" id="A0A0F4YMM0"/>
<dbReference type="SUPFAM" id="SSF55424">
    <property type="entry name" value="FAD/NAD-linked reductases, dimerisation (C-terminal) domain"/>
    <property type="match status" value="1"/>
</dbReference>
<keyword evidence="6" id="KW-1185">Reference proteome</keyword>
<evidence type="ECO:0000259" key="4">
    <source>
        <dbReference type="Pfam" id="PF07992"/>
    </source>
</evidence>
<dbReference type="SUPFAM" id="SSF51905">
    <property type="entry name" value="FAD/NAD(P)-binding domain"/>
    <property type="match status" value="1"/>
</dbReference>
<dbReference type="Pfam" id="PF07992">
    <property type="entry name" value="Pyr_redox_2"/>
    <property type="match status" value="1"/>
</dbReference>
<dbReference type="InterPro" id="IPR023753">
    <property type="entry name" value="FAD/NAD-binding_dom"/>
</dbReference>
<dbReference type="GeneID" id="25318778"/>
<dbReference type="PRINTS" id="PR00368">
    <property type="entry name" value="FADPNR"/>
</dbReference>
<dbReference type="InterPro" id="IPR016156">
    <property type="entry name" value="FAD/NAD-linked_Rdtase_dimer_sf"/>
</dbReference>
<evidence type="ECO:0000256" key="1">
    <source>
        <dbReference type="ARBA" id="ARBA00022630"/>
    </source>
</evidence>
<comment type="caution">
    <text evidence="5">The sequence shown here is derived from an EMBL/GenBank/DDBJ whole genome shotgun (WGS) entry which is preliminary data.</text>
</comment>
<proteinExistence type="predicted"/>
<dbReference type="Gene3D" id="3.30.390.30">
    <property type="match status" value="1"/>
</dbReference>
<evidence type="ECO:0000256" key="2">
    <source>
        <dbReference type="ARBA" id="ARBA00022827"/>
    </source>
</evidence>
<dbReference type="Proteomes" id="UP000053958">
    <property type="component" value="Unassembled WGS sequence"/>
</dbReference>
<feature type="domain" description="FAD/NAD(P)-binding" evidence="4">
    <location>
        <begin position="20"/>
        <end position="93"/>
    </location>
</feature>
<sequence length="234" mass="25856">TRSVAPSSESPDKIDIAVRFKNGDTTTVTGCTHILYASGRVPNTDRLNLGAAGVETDKKGYIVINDFLQTSAPHIYALGDVKGAPAFTHIAYDDFRIIRANLVAPAARLIRLSTKDRVVPYVVYTDPQLAHVGLHEQEAREMFPDKRIMTARMPISYVERALETDEPRGLMKAVVDGETGLILGFSCVATEGGELMSLVEMAMIGAIPYRKMQDAVWAHPTWAESLNMLWMYLQ</sequence>
<dbReference type="InterPro" id="IPR036188">
    <property type="entry name" value="FAD/NAD-bd_sf"/>
</dbReference>
<organism evidence="5 6">
    <name type="scientific">Rasamsonia emersonii (strain ATCC 16479 / CBS 393.64 / IMI 116815)</name>
    <dbReference type="NCBI Taxonomy" id="1408163"/>
    <lineage>
        <taxon>Eukaryota</taxon>
        <taxon>Fungi</taxon>
        <taxon>Dikarya</taxon>
        <taxon>Ascomycota</taxon>
        <taxon>Pezizomycotina</taxon>
        <taxon>Eurotiomycetes</taxon>
        <taxon>Eurotiomycetidae</taxon>
        <taxon>Eurotiales</taxon>
        <taxon>Trichocomaceae</taxon>
        <taxon>Rasamsonia</taxon>
    </lineage>
</organism>
<dbReference type="InterPro" id="IPR004099">
    <property type="entry name" value="Pyr_nucl-diS_OxRdtase_dimer"/>
</dbReference>
<dbReference type="OrthoDB" id="361797at2759"/>
<keyword evidence="5" id="KW-0560">Oxidoreductase</keyword>
<keyword evidence="1" id="KW-0285">Flavoprotein</keyword>
<feature type="non-terminal residue" evidence="5">
    <location>
        <position position="1"/>
    </location>
</feature>
<evidence type="ECO:0000259" key="3">
    <source>
        <dbReference type="Pfam" id="PF02852"/>
    </source>
</evidence>
<dbReference type="PRINTS" id="PR00411">
    <property type="entry name" value="PNDRDTASEI"/>
</dbReference>
<dbReference type="EC" id="1.8.1.4" evidence="5"/>
<name>A0A0F4YMM0_RASE3</name>
<reference evidence="5 6" key="1">
    <citation type="submission" date="2015-04" db="EMBL/GenBank/DDBJ databases">
        <authorList>
            <person name="Heijne W.H."/>
            <person name="Fedorova N.D."/>
            <person name="Nierman W.C."/>
            <person name="Vollebregt A.W."/>
            <person name="Zhao Z."/>
            <person name="Wu L."/>
            <person name="Kumar M."/>
            <person name="Stam H."/>
            <person name="van den Berg M.A."/>
            <person name="Pel H.J."/>
        </authorList>
    </citation>
    <scope>NUCLEOTIDE SEQUENCE [LARGE SCALE GENOMIC DNA]</scope>
    <source>
        <strain evidence="5 6">CBS 393.64</strain>
    </source>
</reference>
<dbReference type="Gene3D" id="3.50.50.60">
    <property type="entry name" value="FAD/NAD(P)-binding domain"/>
    <property type="match status" value="1"/>
</dbReference>
<dbReference type="RefSeq" id="XP_013326144.1">
    <property type="nucleotide sequence ID" value="XM_013470690.1"/>
</dbReference>
<feature type="domain" description="Pyridine nucleotide-disulphide oxidoreductase dimerisation" evidence="3">
    <location>
        <begin position="119"/>
        <end position="227"/>
    </location>
</feature>
<gene>
    <name evidence="5" type="ORF">T310_6476</name>
</gene>
<dbReference type="PANTHER" id="PTHR43014:SF2">
    <property type="entry name" value="MERCURIC REDUCTASE"/>
    <property type="match status" value="1"/>
</dbReference>
<evidence type="ECO:0000313" key="6">
    <source>
        <dbReference type="Proteomes" id="UP000053958"/>
    </source>
</evidence>